<dbReference type="SUPFAM" id="SSF56672">
    <property type="entry name" value="DNA/RNA polymerases"/>
    <property type="match status" value="1"/>
</dbReference>
<accession>A0A498KHQ9</accession>
<dbReference type="AlphaFoldDB" id="A0A498KHQ9"/>
<feature type="non-terminal residue" evidence="2">
    <location>
        <position position="1"/>
    </location>
</feature>
<protein>
    <recommendedName>
        <fullName evidence="1">Reverse transcriptase domain-containing protein</fullName>
    </recommendedName>
</protein>
<proteinExistence type="predicted"/>
<organism evidence="2 3">
    <name type="scientific">Malus domestica</name>
    <name type="common">Apple</name>
    <name type="synonym">Pyrus malus</name>
    <dbReference type="NCBI Taxonomy" id="3750"/>
    <lineage>
        <taxon>Eukaryota</taxon>
        <taxon>Viridiplantae</taxon>
        <taxon>Streptophyta</taxon>
        <taxon>Embryophyta</taxon>
        <taxon>Tracheophyta</taxon>
        <taxon>Spermatophyta</taxon>
        <taxon>Magnoliopsida</taxon>
        <taxon>eudicotyledons</taxon>
        <taxon>Gunneridae</taxon>
        <taxon>Pentapetalae</taxon>
        <taxon>rosids</taxon>
        <taxon>fabids</taxon>
        <taxon>Rosales</taxon>
        <taxon>Rosaceae</taxon>
        <taxon>Amygdaloideae</taxon>
        <taxon>Maleae</taxon>
        <taxon>Malus</taxon>
    </lineage>
</organism>
<sequence>GTLWGWKGILQGRKILKAGLRWRVRDGRSVKVLSDLWLPILRTFKLLLTHPDRSQDLRKTKRKFELGIKLDMNKAYDWVEWDFLQATMVKMGFDEKWIDLVMKCVLRVDFAGLINGKPGKIFKPTRGLRQGDLITLLISHN</sequence>
<dbReference type="InterPro" id="IPR043502">
    <property type="entry name" value="DNA/RNA_pol_sf"/>
</dbReference>
<dbReference type="Proteomes" id="UP000290289">
    <property type="component" value="Chromosome 2"/>
</dbReference>
<feature type="domain" description="Reverse transcriptase" evidence="1">
    <location>
        <begin position="49"/>
        <end position="133"/>
    </location>
</feature>
<comment type="caution">
    <text evidence="2">The sequence shown here is derived from an EMBL/GenBank/DDBJ whole genome shotgun (WGS) entry which is preliminary data.</text>
</comment>
<gene>
    <name evidence="2" type="ORF">DVH24_026364</name>
</gene>
<name>A0A498KHQ9_MALDO</name>
<evidence type="ECO:0000259" key="1">
    <source>
        <dbReference type="Pfam" id="PF00078"/>
    </source>
</evidence>
<evidence type="ECO:0000313" key="3">
    <source>
        <dbReference type="Proteomes" id="UP000290289"/>
    </source>
</evidence>
<reference evidence="2 3" key="1">
    <citation type="submission" date="2018-10" db="EMBL/GenBank/DDBJ databases">
        <title>A high-quality apple genome assembly.</title>
        <authorList>
            <person name="Hu J."/>
        </authorList>
    </citation>
    <scope>NUCLEOTIDE SEQUENCE [LARGE SCALE GENOMIC DNA]</scope>
    <source>
        <strain evidence="3">cv. HFTH1</strain>
        <tissue evidence="2">Young leaf</tissue>
    </source>
</reference>
<dbReference type="Pfam" id="PF00078">
    <property type="entry name" value="RVT_1"/>
    <property type="match status" value="1"/>
</dbReference>
<keyword evidence="3" id="KW-1185">Reference proteome</keyword>
<dbReference type="EMBL" id="RDQH01000328">
    <property type="protein sequence ID" value="RXI07228.1"/>
    <property type="molecule type" value="Genomic_DNA"/>
</dbReference>
<dbReference type="InterPro" id="IPR000477">
    <property type="entry name" value="RT_dom"/>
</dbReference>
<evidence type="ECO:0000313" key="2">
    <source>
        <dbReference type="EMBL" id="RXI07228.1"/>
    </source>
</evidence>